<dbReference type="CDD" id="cd00118">
    <property type="entry name" value="LysM"/>
    <property type="match status" value="2"/>
</dbReference>
<comment type="caution">
    <text evidence="4">The sequence shown here is derived from an EMBL/GenBank/DDBJ whole genome shotgun (WGS) entry which is preliminary data.</text>
</comment>
<feature type="signal peptide" evidence="1">
    <location>
        <begin position="1"/>
        <end position="29"/>
    </location>
</feature>
<name>A0A0D8BP29_GEOKU</name>
<keyword evidence="1" id="KW-0732">Signal</keyword>
<dbReference type="OrthoDB" id="9810477at2"/>
<reference evidence="4 5" key="1">
    <citation type="submission" date="2015-01" db="EMBL/GenBank/DDBJ databases">
        <authorList>
            <person name="Filippidou S."/>
            <person name="Jeanneret N."/>
            <person name="Russel-Delif L."/>
            <person name="Junier T."/>
            <person name="Wunderlin T."/>
            <person name="Molina V."/>
            <person name="Johnson S.L."/>
            <person name="Davenport K.W."/>
            <person name="Chain P.S."/>
            <person name="Dorador C."/>
            <person name="Junier P."/>
        </authorList>
    </citation>
    <scope>NUCLEOTIDE SEQUENCE [LARGE SCALE GENOMIC DNA]</scope>
    <source>
        <strain evidence="4 5">Et7/4</strain>
    </source>
</reference>
<evidence type="ECO:0000313" key="5">
    <source>
        <dbReference type="Proteomes" id="UP000032522"/>
    </source>
</evidence>
<dbReference type="InterPro" id="IPR016047">
    <property type="entry name" value="M23ase_b-sheet_dom"/>
</dbReference>
<evidence type="ECO:0000259" key="3">
    <source>
        <dbReference type="PROSITE" id="PS51782"/>
    </source>
</evidence>
<dbReference type="InterPro" id="IPR001387">
    <property type="entry name" value="Cro/C1-type_HTH"/>
</dbReference>
<feature type="chain" id="PRO_5002327012" evidence="1">
    <location>
        <begin position="30"/>
        <end position="297"/>
    </location>
</feature>
<dbReference type="Pfam" id="PF01476">
    <property type="entry name" value="LysM"/>
    <property type="match status" value="2"/>
</dbReference>
<dbReference type="CDD" id="cd12797">
    <property type="entry name" value="M23_peptidase"/>
    <property type="match status" value="1"/>
</dbReference>
<feature type="domain" description="LysM" evidence="3">
    <location>
        <begin position="32"/>
        <end position="75"/>
    </location>
</feature>
<sequence length="297" mass="31998">MRKGQRKRTYGAALVALWLAGGIADNVNASNSAYTVQNGDSLWKIAHIYGVSIADLKSWNNLASDTIYPGQTLRVTPPSTNNSSSSSAAAAIVYTVRAGDSLYAIAQKYGVTVAELKTANRLSTDTIYVGQTLTIPQAAPTPPTALPQLQDGIFPLKAGTYTPFSDTYGQSRSYGGERRHEGTDIFASKGTPVYAAVDGTVVRYGWSELGGWRLTIRTKAGLFLYYTHLQGYAANLSEGQAVVKGQLVGFVGDSGYGPVGTTGKFAPHLHVGLYDANWNAINPYPYLKYWEQNGLRH</sequence>
<feature type="domain" description="LysM" evidence="3">
    <location>
        <begin position="92"/>
        <end position="135"/>
    </location>
</feature>
<dbReference type="EMBL" id="JYBP01000003">
    <property type="protein sequence ID" value="KJE25871.1"/>
    <property type="molecule type" value="Genomic_DNA"/>
</dbReference>
<dbReference type="RefSeq" id="WP_052524475.1">
    <property type="nucleotide sequence ID" value="NZ_JYBP01000003.1"/>
</dbReference>
<dbReference type="SMART" id="SM00257">
    <property type="entry name" value="LysM"/>
    <property type="match status" value="2"/>
</dbReference>
<proteinExistence type="predicted"/>
<dbReference type="Gene3D" id="3.10.350.10">
    <property type="entry name" value="LysM domain"/>
    <property type="match status" value="2"/>
</dbReference>
<dbReference type="SUPFAM" id="SSF54106">
    <property type="entry name" value="LysM domain"/>
    <property type="match status" value="1"/>
</dbReference>
<gene>
    <name evidence="4" type="primary">safA</name>
    <name evidence="4" type="ORF">LG52_1285</name>
</gene>
<dbReference type="PANTHER" id="PTHR21666">
    <property type="entry name" value="PEPTIDASE-RELATED"/>
    <property type="match status" value="1"/>
</dbReference>
<evidence type="ECO:0000256" key="1">
    <source>
        <dbReference type="SAM" id="SignalP"/>
    </source>
</evidence>
<dbReference type="Proteomes" id="UP000032522">
    <property type="component" value="Unassembled WGS sequence"/>
</dbReference>
<dbReference type="AlphaFoldDB" id="A0A0D8BP29"/>
<dbReference type="InterPro" id="IPR011055">
    <property type="entry name" value="Dup_hybrid_motif"/>
</dbReference>
<dbReference type="PATRIC" id="fig|1462.6.peg.1480"/>
<evidence type="ECO:0000313" key="4">
    <source>
        <dbReference type="EMBL" id="KJE25871.1"/>
    </source>
</evidence>
<dbReference type="PANTHER" id="PTHR21666:SF268">
    <property type="entry name" value="PEPTIDASE M23 DOMAIN-CONTAINING PROTEIN"/>
    <property type="match status" value="1"/>
</dbReference>
<evidence type="ECO:0000259" key="2">
    <source>
        <dbReference type="PROSITE" id="PS50943"/>
    </source>
</evidence>
<protein>
    <submittedName>
        <fullName evidence="4">Spore coat assembly SafA domain protein</fullName>
    </submittedName>
</protein>
<dbReference type="SUPFAM" id="SSF51261">
    <property type="entry name" value="Duplicated hybrid motif"/>
    <property type="match status" value="1"/>
</dbReference>
<accession>A0A0D8BP29</accession>
<organism evidence="4 5">
    <name type="scientific">Geobacillus kaustophilus</name>
    <dbReference type="NCBI Taxonomy" id="1462"/>
    <lineage>
        <taxon>Bacteria</taxon>
        <taxon>Bacillati</taxon>
        <taxon>Bacillota</taxon>
        <taxon>Bacilli</taxon>
        <taxon>Bacillales</taxon>
        <taxon>Anoxybacillaceae</taxon>
        <taxon>Geobacillus</taxon>
        <taxon>Geobacillus thermoleovorans group</taxon>
    </lineage>
</organism>
<dbReference type="InterPro" id="IPR018392">
    <property type="entry name" value="LysM"/>
</dbReference>
<dbReference type="InterPro" id="IPR050570">
    <property type="entry name" value="Cell_wall_metabolism_enzyme"/>
</dbReference>
<dbReference type="Pfam" id="PF01551">
    <property type="entry name" value="Peptidase_M23"/>
    <property type="match status" value="1"/>
</dbReference>
<dbReference type="Gene3D" id="2.70.70.10">
    <property type="entry name" value="Glucose Permease (Domain IIA)"/>
    <property type="match status" value="1"/>
</dbReference>
<dbReference type="GO" id="GO:0004222">
    <property type="term" value="F:metalloendopeptidase activity"/>
    <property type="evidence" value="ECO:0007669"/>
    <property type="project" value="TreeGrafter"/>
</dbReference>
<dbReference type="PROSITE" id="PS51782">
    <property type="entry name" value="LYSM"/>
    <property type="match status" value="2"/>
</dbReference>
<dbReference type="PROSITE" id="PS50943">
    <property type="entry name" value="HTH_CROC1"/>
    <property type="match status" value="1"/>
</dbReference>
<feature type="domain" description="HTH cro/C1-type" evidence="2">
    <location>
        <begin position="40"/>
        <end position="56"/>
    </location>
</feature>
<dbReference type="InterPro" id="IPR036779">
    <property type="entry name" value="LysM_dom_sf"/>
</dbReference>